<proteinExistence type="predicted"/>
<dbReference type="InterPro" id="IPR050377">
    <property type="entry name" value="Radical_SAM_PqqE_MftC-like"/>
</dbReference>
<dbReference type="CDD" id="cd01335">
    <property type="entry name" value="Radical_SAM"/>
    <property type="match status" value="1"/>
</dbReference>
<evidence type="ECO:0000259" key="5">
    <source>
        <dbReference type="Pfam" id="PF04055"/>
    </source>
</evidence>
<dbReference type="InterPro" id="IPR007197">
    <property type="entry name" value="rSAM"/>
</dbReference>
<dbReference type="PANTHER" id="PTHR11228:SF7">
    <property type="entry name" value="PQQA PEPTIDE CYCLASE"/>
    <property type="match status" value="1"/>
</dbReference>
<reference evidence="7" key="1">
    <citation type="submission" date="2021-04" db="EMBL/GenBank/DDBJ databases">
        <title>Genome seq and assembly of Streptomyces sp. RG38.</title>
        <authorList>
            <person name="Chhetri G."/>
        </authorList>
    </citation>
    <scope>NUCLEOTIDE SEQUENCE</scope>
    <source>
        <strain evidence="7">RG38</strain>
    </source>
</reference>
<dbReference type="EMBL" id="JAGPNL010000009">
    <property type="protein sequence ID" value="MBQ0830228.1"/>
    <property type="molecule type" value="Genomic_DNA"/>
</dbReference>
<dbReference type="CDD" id="cd21109">
    <property type="entry name" value="SPASM"/>
    <property type="match status" value="1"/>
</dbReference>
<feature type="domain" description="Radical SAM core" evidence="5">
    <location>
        <begin position="13"/>
        <end position="147"/>
    </location>
</feature>
<dbReference type="GO" id="GO:0046872">
    <property type="term" value="F:metal ion binding"/>
    <property type="evidence" value="ECO:0007669"/>
    <property type="project" value="UniProtKB-KW"/>
</dbReference>
<organism evidence="7 8">
    <name type="scientific">Streptomyces tagetis</name>
    <dbReference type="NCBI Taxonomy" id="2820809"/>
    <lineage>
        <taxon>Bacteria</taxon>
        <taxon>Bacillati</taxon>
        <taxon>Actinomycetota</taxon>
        <taxon>Actinomycetes</taxon>
        <taxon>Kitasatosporales</taxon>
        <taxon>Streptomycetaceae</taxon>
        <taxon>Streptomyces</taxon>
    </lineage>
</organism>
<dbReference type="Proteomes" id="UP000677875">
    <property type="component" value="Unassembled WGS sequence"/>
</dbReference>
<dbReference type="GO" id="GO:0051536">
    <property type="term" value="F:iron-sulfur cluster binding"/>
    <property type="evidence" value="ECO:0007669"/>
    <property type="project" value="UniProtKB-KW"/>
</dbReference>
<evidence type="ECO:0000313" key="7">
    <source>
        <dbReference type="EMBL" id="MBQ0830228.1"/>
    </source>
</evidence>
<dbReference type="GO" id="GO:0003824">
    <property type="term" value="F:catalytic activity"/>
    <property type="evidence" value="ECO:0007669"/>
    <property type="project" value="InterPro"/>
</dbReference>
<dbReference type="AlphaFoldDB" id="A0A940XV81"/>
<dbReference type="Pfam" id="PF04055">
    <property type="entry name" value="Radical_SAM"/>
    <property type="match status" value="1"/>
</dbReference>
<dbReference type="SUPFAM" id="SSF102114">
    <property type="entry name" value="Radical SAM enzymes"/>
    <property type="match status" value="1"/>
</dbReference>
<keyword evidence="2" id="KW-0479">Metal-binding</keyword>
<keyword evidence="3" id="KW-0408">Iron</keyword>
<evidence type="ECO:0000313" key="8">
    <source>
        <dbReference type="Proteomes" id="UP000677875"/>
    </source>
</evidence>
<evidence type="ECO:0000256" key="3">
    <source>
        <dbReference type="ARBA" id="ARBA00023004"/>
    </source>
</evidence>
<evidence type="ECO:0000259" key="6">
    <source>
        <dbReference type="Pfam" id="PF13186"/>
    </source>
</evidence>
<dbReference type="PANTHER" id="PTHR11228">
    <property type="entry name" value="RADICAL SAM DOMAIN PROTEIN"/>
    <property type="match status" value="1"/>
</dbReference>
<keyword evidence="1" id="KW-0949">S-adenosyl-L-methionine</keyword>
<comment type="caution">
    <text evidence="7">The sequence shown here is derived from an EMBL/GenBank/DDBJ whole genome shotgun (WGS) entry which is preliminary data.</text>
</comment>
<gene>
    <name evidence="7" type="ORF">J5Y05_27635</name>
</gene>
<evidence type="ECO:0000256" key="1">
    <source>
        <dbReference type="ARBA" id="ARBA00022691"/>
    </source>
</evidence>
<feature type="domain" description="4Fe4S-binding SPASM" evidence="6">
    <location>
        <begin position="201"/>
        <end position="254"/>
    </location>
</feature>
<protein>
    <submittedName>
        <fullName evidence="7">Radical SAM protein</fullName>
    </submittedName>
</protein>
<evidence type="ECO:0000256" key="4">
    <source>
        <dbReference type="ARBA" id="ARBA00023014"/>
    </source>
</evidence>
<dbReference type="SFLD" id="SFLDG01067">
    <property type="entry name" value="SPASM/twitch_domain_containing"/>
    <property type="match status" value="1"/>
</dbReference>
<dbReference type="SFLD" id="SFLDS00029">
    <property type="entry name" value="Radical_SAM"/>
    <property type="match status" value="1"/>
</dbReference>
<dbReference type="Gene3D" id="3.20.20.70">
    <property type="entry name" value="Aldolase class I"/>
    <property type="match status" value="1"/>
</dbReference>
<keyword evidence="8" id="KW-1185">Reference proteome</keyword>
<dbReference type="InterPro" id="IPR058240">
    <property type="entry name" value="rSAM_sf"/>
</dbReference>
<sequence>MTLPLPLGFAWLEVTGRCNLECTHCYADSSPRGTHGIMTCTDWKDTISQLAVMGTRDVQFIGGEPLLYPHIEELIVHARMAGLTVEVFSNLTTVPDHLWQMFVEHDVRLATSYYSDTAADHDAVTARKGSHARTRAGIQRAQELGLTLRGGVIQVRPEQRTLQAQQDLNELGLTVVGADRWRAFGRAGQGAAPTMADLCGHCADGKVAIGPDGDVWPCVLGRFISLGNVKDFPIEDIWSGPATRRARSEIQAAHRNLPAQNCTPPQFLPMCGPCSPCVPSVGHCDPRVADGPAATIGSPAGD</sequence>
<dbReference type="Pfam" id="PF13186">
    <property type="entry name" value="SPASM"/>
    <property type="match status" value="1"/>
</dbReference>
<evidence type="ECO:0000256" key="2">
    <source>
        <dbReference type="ARBA" id="ARBA00022723"/>
    </source>
</evidence>
<name>A0A940XV81_9ACTN</name>
<keyword evidence="4" id="KW-0411">Iron-sulfur</keyword>
<dbReference type="InterPro" id="IPR023885">
    <property type="entry name" value="4Fe4S-binding_SPASM_dom"/>
</dbReference>
<dbReference type="InterPro" id="IPR013785">
    <property type="entry name" value="Aldolase_TIM"/>
</dbReference>
<dbReference type="RefSeq" id="WP_210875887.1">
    <property type="nucleotide sequence ID" value="NZ_JAGPNL010000009.1"/>
</dbReference>
<accession>A0A940XV81</accession>